<evidence type="ECO:0000313" key="1">
    <source>
        <dbReference type="EMBL" id="VEA73361.1"/>
    </source>
</evidence>
<evidence type="ECO:0000313" key="2">
    <source>
        <dbReference type="Proteomes" id="UP000271603"/>
    </source>
</evidence>
<reference evidence="1 2" key="1">
    <citation type="submission" date="2018-12" db="EMBL/GenBank/DDBJ databases">
        <authorList>
            <consortium name="Pathogen Informatics"/>
        </authorList>
    </citation>
    <scope>NUCLEOTIDE SEQUENCE [LARGE SCALE GENOMIC DNA]</scope>
    <source>
        <strain evidence="1 2">NCTC9419</strain>
    </source>
</reference>
<dbReference type="Pfam" id="PF03864">
    <property type="entry name" value="Phage_cap_E"/>
    <property type="match status" value="1"/>
</dbReference>
<dbReference type="InterPro" id="IPR005564">
    <property type="entry name" value="Major_capsid_GpE"/>
</dbReference>
<name>A0A3S4HA69_SERRU</name>
<dbReference type="AlphaFoldDB" id="A0A3S4HA69"/>
<sequence length="341" mass="37712">MAKDSYTIHNVKPFERLGAGRNLITALGFFAPEASADFRISLDHIVASEADPQNVNDRFNYSDYNIQASKKFSNFSFSLPHVVEKGGVTGADVLGVRRFGGREDEQAVMADMIATKQIEQYQRHQRTVELQQARSLFANTVDLGAEGVLNVADELGIAQGTSSAWDLTSLESINHPMKQLMSKRNALIKSLGALSNKVTGIFCFLGDDAFNALKYNDLVRDDYKYSLNPSDNPLVRYSEELEIFESIQLNNIHFLNVGMDSEIAEMVGNSGFLVPRFDADAGVMSNYYGPATRMSKIRSVLPYYSYSIDDGTYGNVSVESEFSSLPVNKLPSAAVKFDVTI</sequence>
<proteinExistence type="predicted"/>
<protein>
    <recommendedName>
        <fullName evidence="3">Phage major capsid protein E</fullName>
    </recommendedName>
</protein>
<dbReference type="EMBL" id="LR134155">
    <property type="protein sequence ID" value="VEA73361.1"/>
    <property type="molecule type" value="Genomic_DNA"/>
</dbReference>
<accession>A0A3S4HA69</accession>
<dbReference type="Proteomes" id="UP000271603">
    <property type="component" value="Chromosome"/>
</dbReference>
<evidence type="ECO:0008006" key="3">
    <source>
        <dbReference type="Google" id="ProtNLM"/>
    </source>
</evidence>
<gene>
    <name evidence="1" type="ORF">NCTC9419_04990</name>
</gene>
<organism evidence="1 2">
    <name type="scientific">Serratia rubidaea</name>
    <name type="common">Serratia marinorubra</name>
    <dbReference type="NCBI Taxonomy" id="61652"/>
    <lineage>
        <taxon>Bacteria</taxon>
        <taxon>Pseudomonadati</taxon>
        <taxon>Pseudomonadota</taxon>
        <taxon>Gammaproteobacteria</taxon>
        <taxon>Enterobacterales</taxon>
        <taxon>Yersiniaceae</taxon>
        <taxon>Serratia</taxon>
    </lineage>
</organism>